<dbReference type="Proteomes" id="UP001516023">
    <property type="component" value="Unassembled WGS sequence"/>
</dbReference>
<reference evidence="3 4" key="1">
    <citation type="journal article" date="2020" name="G3 (Bethesda)">
        <title>Improved Reference Genome for Cyclotella cryptica CCMP332, a Model for Cell Wall Morphogenesis, Salinity Adaptation, and Lipid Production in Diatoms (Bacillariophyta).</title>
        <authorList>
            <person name="Roberts W.R."/>
            <person name="Downey K.M."/>
            <person name="Ruck E.C."/>
            <person name="Traller J.C."/>
            <person name="Alverson A.J."/>
        </authorList>
    </citation>
    <scope>NUCLEOTIDE SEQUENCE [LARGE SCALE GENOMIC DNA]</scope>
    <source>
        <strain evidence="3 4">CCMP332</strain>
    </source>
</reference>
<protein>
    <recommendedName>
        <fullName evidence="2">NFACT RNA-binding domain-containing protein</fullName>
    </recommendedName>
</protein>
<accession>A0ABD3R3D1</accession>
<dbReference type="InterPro" id="IPR051608">
    <property type="entry name" value="RQC_Subunit_NEMF"/>
</dbReference>
<evidence type="ECO:0000313" key="3">
    <source>
        <dbReference type="EMBL" id="KAL3805406.1"/>
    </source>
</evidence>
<gene>
    <name evidence="3" type="ORF">HJC23_009113</name>
</gene>
<dbReference type="PANTHER" id="PTHR15239">
    <property type="entry name" value="NUCLEAR EXPORT MEDIATOR FACTOR NEMF"/>
    <property type="match status" value="1"/>
</dbReference>
<dbReference type="InterPro" id="IPR008532">
    <property type="entry name" value="NFACT_RNA-bd"/>
</dbReference>
<dbReference type="PANTHER" id="PTHR15239:SF6">
    <property type="entry name" value="RIBOSOME QUALITY CONTROL COMPLEX SUBUNIT NEMF"/>
    <property type="match status" value="1"/>
</dbReference>
<feature type="signal peptide" evidence="1">
    <location>
        <begin position="1"/>
        <end position="26"/>
    </location>
</feature>
<evidence type="ECO:0000313" key="4">
    <source>
        <dbReference type="Proteomes" id="UP001516023"/>
    </source>
</evidence>
<keyword evidence="1" id="KW-0732">Signal</keyword>
<dbReference type="EMBL" id="JABMIG020000003">
    <property type="protein sequence ID" value="KAL3805406.1"/>
    <property type="molecule type" value="Genomic_DNA"/>
</dbReference>
<dbReference type="Pfam" id="PF05670">
    <property type="entry name" value="NFACT-R_1"/>
    <property type="match status" value="1"/>
</dbReference>
<comment type="caution">
    <text evidence="3">The sequence shown here is derived from an EMBL/GenBank/DDBJ whole genome shotgun (WGS) entry which is preliminary data.</text>
</comment>
<name>A0ABD3R3D1_9STRA</name>
<proteinExistence type="predicted"/>
<keyword evidence="4" id="KW-1185">Reference proteome</keyword>
<evidence type="ECO:0000256" key="1">
    <source>
        <dbReference type="SAM" id="SignalP"/>
    </source>
</evidence>
<feature type="domain" description="NFACT RNA-binding" evidence="2">
    <location>
        <begin position="287"/>
        <end position="387"/>
    </location>
</feature>
<evidence type="ECO:0000259" key="2">
    <source>
        <dbReference type="Pfam" id="PF05670"/>
    </source>
</evidence>
<dbReference type="AlphaFoldDB" id="A0ABD3R3D1"/>
<feature type="chain" id="PRO_5044742356" description="NFACT RNA-binding domain-containing protein" evidence="1">
    <location>
        <begin position="27"/>
        <end position="415"/>
    </location>
</feature>
<organism evidence="3 4">
    <name type="scientific">Cyclotella cryptica</name>
    <dbReference type="NCBI Taxonomy" id="29204"/>
    <lineage>
        <taxon>Eukaryota</taxon>
        <taxon>Sar</taxon>
        <taxon>Stramenopiles</taxon>
        <taxon>Ochrophyta</taxon>
        <taxon>Bacillariophyta</taxon>
        <taxon>Coscinodiscophyceae</taxon>
        <taxon>Thalassiosirophycidae</taxon>
        <taxon>Stephanodiscales</taxon>
        <taxon>Stephanodiscaceae</taxon>
        <taxon>Cyclotella</taxon>
    </lineage>
</organism>
<sequence length="415" mass="47457">MITKTANKTLLLLLVASLSILQTSTTEIMMGMNTPCTSSSSISRTMHRLQFHLKTMHRIPNHAAFVRSFGSTRPLPTFQPVVAASSSHHINSSYRRKRELLFYQSTAPQRRRLAMTMSFTDDSSSNDDDERKGTIDLPQIKKSITRLVLRTHKKIGKVSTRMDAARQDQSTSEQYVLELEQELSDLQSRLRRLNWLEDQWNNNPPLKKKTVLTSWQELIALLPENETGRKIMQYIQELEIDESEVARNKRIEEDMKNKKSKKEMVLQRQQQQQQTQGEGARLPYRRYYSENQTEIRVGKQATDNDVLSLSPQHRSPSHWWYHASGCPGSHVILCTDASSPSEDDVRDAASLAALKSKCINQSVIKVSMTRARNVSKPPGAKAGLVMLNGDVRTIVLRKDEVERRCERLEKTVLVN</sequence>